<dbReference type="RefSeq" id="WP_348397156.1">
    <property type="nucleotide sequence ID" value="NZ_CP136600.1"/>
</dbReference>
<reference evidence="5 6" key="1">
    <citation type="submission" date="2023-09" db="EMBL/GenBank/DDBJ databases">
        <authorList>
            <person name="Qi X."/>
        </authorList>
    </citation>
    <scope>NUCLEOTIDE SEQUENCE [LARGE SCALE GENOMIC DNA]</scope>
    <source>
        <strain evidence="5 6">S1-1</strain>
    </source>
</reference>
<keyword evidence="1" id="KW-0547">Nucleotide-binding</keyword>
<evidence type="ECO:0000259" key="4">
    <source>
        <dbReference type="SMART" id="SM00797"/>
    </source>
</evidence>
<dbReference type="Pfam" id="PF02626">
    <property type="entry name" value="CT_A_B"/>
    <property type="match status" value="1"/>
</dbReference>
<gene>
    <name evidence="5" type="ORF">RI844_03890</name>
</gene>
<dbReference type="SMART" id="SM00797">
    <property type="entry name" value="AHS2"/>
    <property type="match status" value="1"/>
</dbReference>
<dbReference type="PANTHER" id="PTHR43309">
    <property type="entry name" value="5-OXOPROLINASE SUBUNIT C"/>
    <property type="match status" value="1"/>
</dbReference>
<evidence type="ECO:0000313" key="5">
    <source>
        <dbReference type="EMBL" id="WOH38386.1"/>
    </source>
</evidence>
<dbReference type="InterPro" id="IPR029000">
    <property type="entry name" value="Cyclophilin-like_dom_sf"/>
</dbReference>
<evidence type="ECO:0000313" key="6">
    <source>
        <dbReference type="Proteomes" id="UP001301442"/>
    </source>
</evidence>
<feature type="domain" description="Carboxyltransferase" evidence="4">
    <location>
        <begin position="30"/>
        <end position="307"/>
    </location>
</feature>
<dbReference type="SUPFAM" id="SSF50891">
    <property type="entry name" value="Cyclophilin-like"/>
    <property type="match status" value="1"/>
</dbReference>
<evidence type="ECO:0000256" key="1">
    <source>
        <dbReference type="ARBA" id="ARBA00022741"/>
    </source>
</evidence>
<organism evidence="5 6">
    <name type="scientific">Thalassotalea fonticola</name>
    <dbReference type="NCBI Taxonomy" id="3065649"/>
    <lineage>
        <taxon>Bacteria</taxon>
        <taxon>Pseudomonadati</taxon>
        <taxon>Pseudomonadota</taxon>
        <taxon>Gammaproteobacteria</taxon>
        <taxon>Alteromonadales</taxon>
        <taxon>Colwelliaceae</taxon>
        <taxon>Thalassotalea</taxon>
    </lineage>
</organism>
<name>A0ABZ0GRG8_9GAMM</name>
<dbReference type="Gene3D" id="2.40.100.10">
    <property type="entry name" value="Cyclophilin-like"/>
    <property type="match status" value="1"/>
</dbReference>
<keyword evidence="3" id="KW-0067">ATP-binding</keyword>
<keyword evidence="6" id="KW-1185">Reference proteome</keyword>
<dbReference type="PANTHER" id="PTHR43309:SF4">
    <property type="entry name" value="CARBOXYLTRANSFERASE DOMAIN-CONTAINING PROTEIN"/>
    <property type="match status" value="1"/>
</dbReference>
<dbReference type="NCBIfam" id="TIGR00724">
    <property type="entry name" value="urea_amlyse_rel"/>
    <property type="match status" value="1"/>
</dbReference>
<dbReference type="InterPro" id="IPR003778">
    <property type="entry name" value="CT_A_B"/>
</dbReference>
<evidence type="ECO:0000256" key="2">
    <source>
        <dbReference type="ARBA" id="ARBA00022801"/>
    </source>
</evidence>
<keyword evidence="2" id="KW-0378">Hydrolase</keyword>
<dbReference type="InterPro" id="IPR052708">
    <property type="entry name" value="PxpC"/>
</dbReference>
<protein>
    <submittedName>
        <fullName evidence="5">Biotin-dependent carboxyltransferase family protein</fullName>
    </submittedName>
</protein>
<proteinExistence type="predicted"/>
<evidence type="ECO:0000256" key="3">
    <source>
        <dbReference type="ARBA" id="ARBA00022840"/>
    </source>
</evidence>
<dbReference type="EMBL" id="CP136600">
    <property type="protein sequence ID" value="WOH38386.1"/>
    <property type="molecule type" value="Genomic_DNA"/>
</dbReference>
<dbReference type="Proteomes" id="UP001301442">
    <property type="component" value="Chromosome"/>
</dbReference>
<accession>A0ABZ0GRG8</accession>
<sequence length="329" mass="35614">MSGSKPLGFKVLNPGMLTLIQDLGRYGCHDIGLTTGGPLDPEAFKWANKLLFNDLNESALEISVGGLELEAQVNTDICVTGAKIPFTINGNKTPQWQSITVHVGDKIAFGFASEGMRSYLAVHDGFQISPTFGSSSTVVRENIGGINGTRLQGGEVIPCSYYESNASHFKLVDKPVYSNSITLRVIMGYQQSAFTDVQKQIFFSSTYNVTESCDRMGYRLSGAEIKPAVDGILSEGICLGAIQVPANGQPIILMNDRQTIGGYPKIGSVLSIDLAKLAQCGQGATIKFEQIKIEDAHNLLHLEQVKFAQTPMANTETTLVYQHESPVDK</sequence>